<dbReference type="InterPro" id="IPR000160">
    <property type="entry name" value="GGDEF_dom"/>
</dbReference>
<dbReference type="STRING" id="740709.A10D4_10044"/>
<dbReference type="PROSITE" id="PS50887">
    <property type="entry name" value="GGDEF"/>
    <property type="match status" value="1"/>
</dbReference>
<proteinExistence type="predicted"/>
<dbReference type="InterPro" id="IPR043128">
    <property type="entry name" value="Rev_trsase/Diguanyl_cyclase"/>
</dbReference>
<protein>
    <recommendedName>
        <fullName evidence="1">diguanylate cyclase</fullName>
        <ecNumber evidence="1">2.7.7.65</ecNumber>
    </recommendedName>
</protein>
<keyword evidence="3" id="KW-1133">Transmembrane helix</keyword>
<evidence type="ECO:0000313" key="6">
    <source>
        <dbReference type="Proteomes" id="UP000014115"/>
    </source>
</evidence>
<keyword evidence="3" id="KW-0472">Membrane</keyword>
<comment type="caution">
    <text evidence="5">The sequence shown here is derived from an EMBL/GenBank/DDBJ whole genome shotgun (WGS) entry which is preliminary data.</text>
</comment>
<accession>K2KWT1</accession>
<dbReference type="InterPro" id="IPR029787">
    <property type="entry name" value="Nucleotide_cyclase"/>
</dbReference>
<dbReference type="GO" id="GO:0043709">
    <property type="term" value="P:cell adhesion involved in single-species biofilm formation"/>
    <property type="evidence" value="ECO:0007669"/>
    <property type="project" value="TreeGrafter"/>
</dbReference>
<dbReference type="Gene3D" id="3.30.70.270">
    <property type="match status" value="1"/>
</dbReference>
<dbReference type="NCBIfam" id="TIGR00254">
    <property type="entry name" value="GGDEF"/>
    <property type="match status" value="1"/>
</dbReference>
<dbReference type="Proteomes" id="UP000014115">
    <property type="component" value="Unassembled WGS sequence"/>
</dbReference>
<name>K2KWT1_9GAMM</name>
<dbReference type="GO" id="GO:0005886">
    <property type="term" value="C:plasma membrane"/>
    <property type="evidence" value="ECO:0007669"/>
    <property type="project" value="TreeGrafter"/>
</dbReference>
<dbReference type="AlphaFoldDB" id="K2KWT1"/>
<dbReference type="EC" id="2.7.7.65" evidence="1"/>
<feature type="domain" description="GGDEF" evidence="4">
    <location>
        <begin position="122"/>
        <end position="244"/>
    </location>
</feature>
<dbReference type="eggNOG" id="COG2199">
    <property type="taxonomic scope" value="Bacteria"/>
</dbReference>
<dbReference type="Pfam" id="PF00990">
    <property type="entry name" value="GGDEF"/>
    <property type="match status" value="1"/>
</dbReference>
<organism evidence="5 6">
    <name type="scientific">Idiomarina xiamenensis 10-D-4</name>
    <dbReference type="NCBI Taxonomy" id="740709"/>
    <lineage>
        <taxon>Bacteria</taxon>
        <taxon>Pseudomonadati</taxon>
        <taxon>Pseudomonadota</taxon>
        <taxon>Gammaproteobacteria</taxon>
        <taxon>Alteromonadales</taxon>
        <taxon>Idiomarinaceae</taxon>
        <taxon>Idiomarina</taxon>
    </lineage>
</organism>
<comment type="catalytic activity">
    <reaction evidence="2">
        <text>2 GTP = 3',3'-c-di-GMP + 2 diphosphate</text>
        <dbReference type="Rhea" id="RHEA:24898"/>
        <dbReference type="ChEBI" id="CHEBI:33019"/>
        <dbReference type="ChEBI" id="CHEBI:37565"/>
        <dbReference type="ChEBI" id="CHEBI:58805"/>
        <dbReference type="EC" id="2.7.7.65"/>
    </reaction>
</comment>
<keyword evidence="3" id="KW-0812">Transmembrane</keyword>
<keyword evidence="6" id="KW-1185">Reference proteome</keyword>
<evidence type="ECO:0000313" key="5">
    <source>
        <dbReference type="EMBL" id="EKE82110.1"/>
    </source>
</evidence>
<feature type="transmembrane region" description="Helical" evidence="3">
    <location>
        <begin position="57"/>
        <end position="74"/>
    </location>
</feature>
<reference evidence="5 6" key="1">
    <citation type="journal article" date="2012" name="J. Bacteriol.">
        <title>Genome Sequence of Idiomarina xiamenensis Type Strain 10-D-4.</title>
        <authorList>
            <person name="Lai Q."/>
            <person name="Wang L."/>
            <person name="Wang W."/>
            <person name="Shao Z."/>
        </authorList>
    </citation>
    <scope>NUCLEOTIDE SEQUENCE [LARGE SCALE GENOMIC DNA]</scope>
    <source>
        <strain evidence="5 6">10-D-4</strain>
    </source>
</reference>
<dbReference type="PANTHER" id="PTHR45138:SF9">
    <property type="entry name" value="DIGUANYLATE CYCLASE DGCM-RELATED"/>
    <property type="match status" value="1"/>
</dbReference>
<gene>
    <name evidence="5" type="ORF">A10D4_10044</name>
</gene>
<dbReference type="EMBL" id="AMRG01000012">
    <property type="protein sequence ID" value="EKE82110.1"/>
    <property type="molecule type" value="Genomic_DNA"/>
</dbReference>
<dbReference type="GO" id="GO:0052621">
    <property type="term" value="F:diguanylate cyclase activity"/>
    <property type="evidence" value="ECO:0007669"/>
    <property type="project" value="UniProtKB-EC"/>
</dbReference>
<evidence type="ECO:0000259" key="4">
    <source>
        <dbReference type="PROSITE" id="PS50887"/>
    </source>
</evidence>
<evidence type="ECO:0000256" key="2">
    <source>
        <dbReference type="ARBA" id="ARBA00034247"/>
    </source>
</evidence>
<dbReference type="SMART" id="SM00267">
    <property type="entry name" value="GGDEF"/>
    <property type="match status" value="1"/>
</dbReference>
<dbReference type="PANTHER" id="PTHR45138">
    <property type="entry name" value="REGULATORY COMPONENTS OF SENSORY TRANSDUCTION SYSTEM"/>
    <property type="match status" value="1"/>
</dbReference>
<dbReference type="InterPro" id="IPR050469">
    <property type="entry name" value="Diguanylate_Cyclase"/>
</dbReference>
<dbReference type="CDD" id="cd01949">
    <property type="entry name" value="GGDEF"/>
    <property type="match status" value="1"/>
</dbReference>
<evidence type="ECO:0000256" key="1">
    <source>
        <dbReference type="ARBA" id="ARBA00012528"/>
    </source>
</evidence>
<dbReference type="SUPFAM" id="SSF55073">
    <property type="entry name" value="Nucleotide cyclase"/>
    <property type="match status" value="1"/>
</dbReference>
<evidence type="ECO:0000256" key="3">
    <source>
        <dbReference type="SAM" id="Phobius"/>
    </source>
</evidence>
<dbReference type="GO" id="GO:1902201">
    <property type="term" value="P:negative regulation of bacterial-type flagellum-dependent cell motility"/>
    <property type="evidence" value="ECO:0007669"/>
    <property type="project" value="TreeGrafter"/>
</dbReference>
<dbReference type="PATRIC" id="fig|740709.3.peg.2031"/>
<sequence length="244" mass="28102">MVCIWLWLILAARPAGQVTAYLYSGSQLLVFSHTLDLLDEFFSYPDSFRLMSWLESIPLPVGMFILTLGVIGWYREQRQVNRQLQGREKFLREHQFIDPLTALYTQSYLHHVVEREQQLGQFPLTLMLLDIANFDGINQKLGVPEADQILIQIAESLALNVRPTDIVCRYGGDKFVIVLARTSANQGKQLQRWLSHQLTALNKNWQLTCHWQQVSQQHAGQDAQQLVATLLQRHQAQKLVLTHS</sequence>